<organism evidence="1 2">
    <name type="scientific">Candidatus Woesebacteria bacterium GW2011_GWA1_37_8</name>
    <dbReference type="NCBI Taxonomy" id="1618546"/>
    <lineage>
        <taxon>Bacteria</taxon>
        <taxon>Candidatus Woeseibacteriota</taxon>
    </lineage>
</organism>
<evidence type="ECO:0000313" key="1">
    <source>
        <dbReference type="EMBL" id="KKQ44616.1"/>
    </source>
</evidence>
<dbReference type="Proteomes" id="UP000034603">
    <property type="component" value="Unassembled WGS sequence"/>
</dbReference>
<reference evidence="1 2" key="1">
    <citation type="journal article" date="2015" name="Nature">
        <title>rRNA introns, odd ribosomes, and small enigmatic genomes across a large radiation of phyla.</title>
        <authorList>
            <person name="Brown C.T."/>
            <person name="Hug L.A."/>
            <person name="Thomas B.C."/>
            <person name="Sharon I."/>
            <person name="Castelle C.J."/>
            <person name="Singh A."/>
            <person name="Wilkins M.J."/>
            <person name="Williams K.H."/>
            <person name="Banfield J.F."/>
        </authorList>
    </citation>
    <scope>NUCLEOTIDE SEQUENCE [LARGE SCALE GENOMIC DNA]</scope>
</reference>
<dbReference type="AlphaFoldDB" id="A0A0G0KVQ2"/>
<sequence length="220" mass="24430">MLKKIFVTVLVVNFLVLNVAVGYLVYKQVTDVDQESDESVTDDFLVSQLNQDNNKEDFVCDENCQRVIREKVTALIPTQTTGIPVKLTPIPTVKPTKSRFFSYIPIPGSGNTSNTVWTDLAGTEISFSVGDYVGFKEAYFEVNMKLFNGNGIAYLRLYDVTNSRAVDGSEISTSSQTSTAVSSGKISLWQGNNKYRVQAKSLTADTTYFESGRIKIINEQ</sequence>
<accession>A0A0G0KVQ2</accession>
<protein>
    <submittedName>
        <fullName evidence="1">Uncharacterized protein</fullName>
    </submittedName>
</protein>
<evidence type="ECO:0000313" key="2">
    <source>
        <dbReference type="Proteomes" id="UP000034603"/>
    </source>
</evidence>
<comment type="caution">
    <text evidence="1">The sequence shown here is derived from an EMBL/GenBank/DDBJ whole genome shotgun (WGS) entry which is preliminary data.</text>
</comment>
<proteinExistence type="predicted"/>
<name>A0A0G0KVQ2_9BACT</name>
<gene>
    <name evidence="1" type="ORF">US62_C0023G0002</name>
</gene>
<dbReference type="EMBL" id="LBTR01000023">
    <property type="protein sequence ID" value="KKQ44616.1"/>
    <property type="molecule type" value="Genomic_DNA"/>
</dbReference>